<keyword evidence="2" id="KW-0238">DNA-binding</keyword>
<dbReference type="AlphaFoldDB" id="A0A4R7CRV3"/>
<dbReference type="PANTHER" id="PTHR43280">
    <property type="entry name" value="ARAC-FAMILY TRANSCRIPTIONAL REGULATOR"/>
    <property type="match status" value="1"/>
</dbReference>
<dbReference type="PROSITE" id="PS01124">
    <property type="entry name" value="HTH_ARAC_FAMILY_2"/>
    <property type="match status" value="1"/>
</dbReference>
<reference evidence="5 6" key="1">
    <citation type="submission" date="2019-03" db="EMBL/GenBank/DDBJ databases">
        <title>Genomic Encyclopedia of Type Strains, Phase III (KMG-III): the genomes of soil and plant-associated and newly described type strains.</title>
        <authorList>
            <person name="Whitman W."/>
        </authorList>
    </citation>
    <scope>NUCLEOTIDE SEQUENCE [LARGE SCALE GENOMIC DNA]</scope>
    <source>
        <strain evidence="5 6">CGMCC 1.12801</strain>
    </source>
</reference>
<evidence type="ECO:0000259" key="4">
    <source>
        <dbReference type="PROSITE" id="PS01124"/>
    </source>
</evidence>
<proteinExistence type="predicted"/>
<dbReference type="Gene3D" id="2.60.120.10">
    <property type="entry name" value="Jelly Rolls"/>
    <property type="match status" value="1"/>
</dbReference>
<dbReference type="SUPFAM" id="SSF51182">
    <property type="entry name" value="RmlC-like cupins"/>
    <property type="match status" value="1"/>
</dbReference>
<dbReference type="InterPro" id="IPR011051">
    <property type="entry name" value="RmlC_Cupin_sf"/>
</dbReference>
<dbReference type="Gene3D" id="1.10.10.60">
    <property type="entry name" value="Homeodomain-like"/>
    <property type="match status" value="2"/>
</dbReference>
<dbReference type="OrthoDB" id="9787988at2"/>
<dbReference type="InterPro" id="IPR009057">
    <property type="entry name" value="Homeodomain-like_sf"/>
</dbReference>
<name>A0A4R7CRV3_9SPHI</name>
<evidence type="ECO:0000256" key="3">
    <source>
        <dbReference type="ARBA" id="ARBA00023163"/>
    </source>
</evidence>
<evidence type="ECO:0000256" key="1">
    <source>
        <dbReference type="ARBA" id="ARBA00023015"/>
    </source>
</evidence>
<keyword evidence="6" id="KW-1185">Reference proteome</keyword>
<organism evidence="5 6">
    <name type="scientific">Sphingobacterium paludis</name>
    <dbReference type="NCBI Taxonomy" id="1476465"/>
    <lineage>
        <taxon>Bacteria</taxon>
        <taxon>Pseudomonadati</taxon>
        <taxon>Bacteroidota</taxon>
        <taxon>Sphingobacteriia</taxon>
        <taxon>Sphingobacteriales</taxon>
        <taxon>Sphingobacteriaceae</taxon>
        <taxon>Sphingobacterium</taxon>
    </lineage>
</organism>
<dbReference type="RefSeq" id="WP_133642046.1">
    <property type="nucleotide sequence ID" value="NZ_SNZV01000013.1"/>
</dbReference>
<evidence type="ECO:0000313" key="6">
    <source>
        <dbReference type="Proteomes" id="UP000294752"/>
    </source>
</evidence>
<protein>
    <submittedName>
        <fullName evidence="5">AraC family transcriptional regulator</fullName>
    </submittedName>
</protein>
<dbReference type="Proteomes" id="UP000294752">
    <property type="component" value="Unassembled WGS sequence"/>
</dbReference>
<keyword evidence="3" id="KW-0804">Transcription</keyword>
<dbReference type="Pfam" id="PF12833">
    <property type="entry name" value="HTH_18"/>
    <property type="match status" value="1"/>
</dbReference>
<dbReference type="EMBL" id="SNZV01000013">
    <property type="protein sequence ID" value="TDS07565.1"/>
    <property type="molecule type" value="Genomic_DNA"/>
</dbReference>
<dbReference type="InterPro" id="IPR014710">
    <property type="entry name" value="RmlC-like_jellyroll"/>
</dbReference>
<sequence length="293" mass="33763">MYIQRLHHSALQTGSLTVRHDHAPQNHNIWHYHEELEFIYIKKGNGTFFVGDCIQPFSDNFLVLIGSNTPHYWLFDEQYVREEAPARADIHVVHFKTDFCGADFLDLPEAGLIKKMYRKAGRAISLDIKNSFLPQFFDSLLPKTPLSRLSSLLETLCAISELPSWTTLVSEGYSNPQQQEDHGRMNKIFEHIRLHYRGKIPLEEIAQLAGMTSNSFCRYFKQKTGKTLIQFVNEFRIGQACKMLNDTRASVKEVCFDCGFQNFVSFHKTFKSIMSTTPSSYRDAANKSLMAQF</sequence>
<dbReference type="SUPFAM" id="SSF46689">
    <property type="entry name" value="Homeodomain-like"/>
    <property type="match status" value="2"/>
</dbReference>
<dbReference type="InterPro" id="IPR018060">
    <property type="entry name" value="HTH_AraC"/>
</dbReference>
<dbReference type="GO" id="GO:0003700">
    <property type="term" value="F:DNA-binding transcription factor activity"/>
    <property type="evidence" value="ECO:0007669"/>
    <property type="project" value="InterPro"/>
</dbReference>
<dbReference type="PROSITE" id="PS00041">
    <property type="entry name" value="HTH_ARAC_FAMILY_1"/>
    <property type="match status" value="1"/>
</dbReference>
<dbReference type="SMART" id="SM00342">
    <property type="entry name" value="HTH_ARAC"/>
    <property type="match status" value="1"/>
</dbReference>
<dbReference type="GO" id="GO:0043565">
    <property type="term" value="F:sequence-specific DNA binding"/>
    <property type="evidence" value="ECO:0007669"/>
    <property type="project" value="InterPro"/>
</dbReference>
<evidence type="ECO:0000256" key="2">
    <source>
        <dbReference type="ARBA" id="ARBA00023125"/>
    </source>
</evidence>
<accession>A0A4R7CRV3</accession>
<gene>
    <name evidence="5" type="ORF">B0I21_11355</name>
</gene>
<evidence type="ECO:0000313" key="5">
    <source>
        <dbReference type="EMBL" id="TDS07565.1"/>
    </source>
</evidence>
<comment type="caution">
    <text evidence="5">The sequence shown here is derived from an EMBL/GenBank/DDBJ whole genome shotgun (WGS) entry which is preliminary data.</text>
</comment>
<dbReference type="PANTHER" id="PTHR43280:SF27">
    <property type="entry name" value="TRANSCRIPTIONAL REGULATOR MTLR"/>
    <property type="match status" value="1"/>
</dbReference>
<dbReference type="InterPro" id="IPR018062">
    <property type="entry name" value="HTH_AraC-typ_CS"/>
</dbReference>
<feature type="domain" description="HTH araC/xylS-type" evidence="4">
    <location>
        <begin position="186"/>
        <end position="284"/>
    </location>
</feature>
<keyword evidence="1" id="KW-0805">Transcription regulation</keyword>